<feature type="transmembrane region" description="Helical" evidence="16">
    <location>
        <begin position="1425"/>
        <end position="1452"/>
    </location>
</feature>
<feature type="region of interest" description="Disordered" evidence="15">
    <location>
        <begin position="753"/>
        <end position="775"/>
    </location>
</feature>
<keyword evidence="13" id="KW-0407">Ion channel</keyword>
<keyword evidence="19" id="KW-1185">Reference proteome</keyword>
<dbReference type="PANTHER" id="PTHR10037:SF209">
    <property type="entry name" value="VOLTAGE-DEPENDENT T-TYPE CALCIUM CHANNEL SUBUNIT ALPHA"/>
    <property type="match status" value="1"/>
</dbReference>
<keyword evidence="3" id="KW-0109">Calcium transport</keyword>
<accession>A0A5C6MUU6</accession>
<dbReference type="Gene3D" id="1.10.287.70">
    <property type="match status" value="4"/>
</dbReference>
<sequence>MVILLNCVTLGMYQPCENIDCSSDRCQILQAFDAFIYIFFALEMVVKMVALGIFGRRCYLGDTWNRLDFFIVMAGMVEYSLDLQNINLTAIRTVRVLRPLKAINRVPSMRILVNLLLDTLPMLGNVLLLCFFVFFIFGIIGVQLWAGLLRNRCYPEENFTLTTGISLPRPYYMADEDDERPFICSLREDNGIMSCSDIPTRREGGRVCCLDKEDVLYRQSLGLSPEPMTNGSASVGGLCVNWNQYYTRCHTGHSNPHKEAINFDNIAYAWIVIFQVITLEGWVEIMYYVMDAHSFYNFIYFILLIIVGSFFMINLCLVVIATQFSETKQREHQLMQEQRAQCLSSSTLASEPGDCYEELFQLVCHILRKARRQTVILFNTLRGKPRGFRGVGRGRGGKRRERKANGREGRQRAAMRRHAAPCPHHNKPDHTSPMALTSASVRDGCPQCATALSLSDGVGPVCTEKDEADDGAVEETDGEGVSSSNKEKRREGAANHKGCCPRRTCKDIWYGTRVKLWEIVESKYFNRGIMIAILINTISMGIEHHEQPEELTNVLEICNIVFTSMFSLEMILKLTAFGSFSYLRNPYNVFDGVIVIISVCEIVGQSDGGLSVLRTFRLLRVLKLVRFMPALRRQLVVLMKTMDNVATFCMLLMLFIFIFSILGMHIFGCKFSIKTETGDTVPDRKNFDSLLWAIVTVFQILTQEDWNVVLYNGMAATSPLAALYFVALMTFGNYVLFNLLVAILVEGFQAEGDANRSYSDDDRSSSNFDESEKHDSIKLSDPRICTLTPNGHLELGGCSSSRGSYSSERRSVTVDSRKSSVMSLGKSSLERRSLSLNKSPSSLILPTLTILYPNITRPHLRCCPDTLLGGGIDGPFPWSSQSFSALEDNLQVTHPSTQILGGGAGVVPGALSPEALGLEVDWEGGTGIVNARKDRADLDEETDYSLCFRIQKMIEVYKPDWCETREDWSVYLFSPQNGFRLLCQSIIAHKLFDYVVLVFIFLNCITVALERPKILQGSVERVFLTISNYIFTTIFVAEMTVKVVSMGLYLGEKAYLRSSWNILDGFLVFVSLIDIVVSMAGGAKILGVLRVLRLLRTLRPLRVISRAPGLKLVVETLITSLKPIGNIVLICCAFFIIFGILGVQLFKGKFYYCVGFDVKNITNKSDCLAANYRWVHHKYNFDNLGQALMSLFVLASKDGWVNIMYHGLDAVGIDQQPITNNNPWMLLYFISFLLIVSFFVLNMFVGVVVENFHKCRQHQEVEEARRREEKRQRRMEKKRRKAQKLPYYASYGPARLAIHTLCTSHYLDLVITFIICINVITMSLEHYSQPRSLETALKYCNYVFTSTFVIEASLKLVAFGFRRFFKDRWNQLDLAIVLLSVMGITLEEIESNASLPINPTIIRIMRVLRIARVLKLLKMATGMRALLDTVVQALPQVGNLGLLFMLLFFIYAALGVELFGELVCNADYPCEGMSRHATFENFGMAFLTLFQVSTGDNWNGIMKDTLRECPPGGSGSDYSCHAGLQFISPLYFVSFVLTAQFVLINVVVAVLMKHLDDSNKEAQEDAEMDAEIEMELAQGGLCCMMGGIGAIAGATGSAVSGAGAGAAGAVGGPGATSDEGGGGGAHEGLAQRRCRLFSPALESQWLDSVSLLIKDSLEGDMIDNLSGSVFHHYSSPPVCKDCRSHPQEQIKLAEVEQASLMSEQLSDKSSSLALPDDLSLDEHSNYQLLVRDSQQGSSDSHSSEELPASGGYRGLRRCSSGSEDGDHERFEEGIQAEVDTLSPACCADGDGRSCGADAGGSSPLFRTPAEVIHPSAAAHPGGPEDTSSPGDREPPQLASPPPSSAHLDQTANP</sequence>
<feature type="domain" description="Ion transport" evidence="17">
    <location>
        <begin position="2"/>
        <end position="331"/>
    </location>
</feature>
<feature type="transmembrane region" description="Helical" evidence="16">
    <location>
        <begin position="1124"/>
        <end position="1146"/>
    </location>
</feature>
<evidence type="ECO:0000256" key="14">
    <source>
        <dbReference type="ARBA" id="ARBA00036634"/>
    </source>
</evidence>
<dbReference type="Proteomes" id="UP000324091">
    <property type="component" value="Chromosome 6"/>
</dbReference>
<keyword evidence="11 16" id="KW-0472">Membrane</keyword>
<dbReference type="InterPro" id="IPR043203">
    <property type="entry name" value="VGCC_Ca_Na"/>
</dbReference>
<comment type="caution">
    <text evidence="18">The sequence shown here is derived from an EMBL/GenBank/DDBJ whole genome shotgun (WGS) entry which is preliminary data.</text>
</comment>
<dbReference type="FunFam" id="1.10.287.70:FF:000054">
    <property type="entry name" value="Voltage-dependent T-type calcium channel subunit alpha"/>
    <property type="match status" value="1"/>
</dbReference>
<comment type="catalytic activity">
    <reaction evidence="14">
        <text>Ca(2+)(in) = Ca(2+)(out)</text>
        <dbReference type="Rhea" id="RHEA:29671"/>
        <dbReference type="ChEBI" id="CHEBI:29108"/>
    </reaction>
</comment>
<evidence type="ECO:0000256" key="9">
    <source>
        <dbReference type="ARBA" id="ARBA00022989"/>
    </source>
</evidence>
<dbReference type="FunFam" id="1.20.120.350:FF:000008">
    <property type="entry name" value="Voltage-dependent T-type calcium channel subunit alpha"/>
    <property type="match status" value="1"/>
</dbReference>
<dbReference type="Pfam" id="PF00520">
    <property type="entry name" value="Ion_trans"/>
    <property type="match status" value="4"/>
</dbReference>
<feature type="region of interest" description="Disordered" evidence="15">
    <location>
        <begin position="1732"/>
        <end position="1768"/>
    </location>
</feature>
<feature type="transmembrane region" description="Helical" evidence="16">
    <location>
        <begin position="645"/>
        <end position="667"/>
    </location>
</feature>
<dbReference type="GO" id="GO:0043005">
    <property type="term" value="C:neuron projection"/>
    <property type="evidence" value="ECO:0007669"/>
    <property type="project" value="TreeGrafter"/>
</dbReference>
<dbReference type="FunFam" id="1.20.120.350:FF:000009">
    <property type="entry name" value="Voltage-dependent T-type calcium channel subunit alpha"/>
    <property type="match status" value="1"/>
</dbReference>
<feature type="region of interest" description="Disordered" evidence="15">
    <location>
        <begin position="1260"/>
        <end position="1281"/>
    </location>
</feature>
<evidence type="ECO:0000256" key="1">
    <source>
        <dbReference type="ARBA" id="ARBA00004141"/>
    </source>
</evidence>
<feature type="domain" description="Ion transport" evidence="17">
    <location>
        <begin position="1305"/>
        <end position="1562"/>
    </location>
</feature>
<dbReference type="GO" id="GO:0001518">
    <property type="term" value="C:voltage-gated sodium channel complex"/>
    <property type="evidence" value="ECO:0007669"/>
    <property type="project" value="TreeGrafter"/>
</dbReference>
<evidence type="ECO:0000256" key="8">
    <source>
        <dbReference type="ARBA" id="ARBA00022882"/>
    </source>
</evidence>
<dbReference type="FunFam" id="1.20.120.350:FF:000012">
    <property type="entry name" value="Voltage-dependent T-type calcium channel subunit alpha"/>
    <property type="match status" value="1"/>
</dbReference>
<feature type="transmembrane region" description="Helical" evidence="16">
    <location>
        <begin position="687"/>
        <end position="702"/>
    </location>
</feature>
<feature type="transmembrane region" description="Helical" evidence="16">
    <location>
        <begin position="722"/>
        <end position="745"/>
    </location>
</feature>
<evidence type="ECO:0000256" key="16">
    <source>
        <dbReference type="SAM" id="Phobius"/>
    </source>
</evidence>
<dbReference type="GO" id="GO:0070509">
    <property type="term" value="P:calcium ion import"/>
    <property type="evidence" value="ECO:0007669"/>
    <property type="project" value="TreeGrafter"/>
</dbReference>
<evidence type="ECO:0000256" key="15">
    <source>
        <dbReference type="SAM" id="MobiDB-lite"/>
    </source>
</evidence>
<dbReference type="GO" id="GO:0008332">
    <property type="term" value="F:low voltage-gated calcium channel activity"/>
    <property type="evidence" value="ECO:0007669"/>
    <property type="project" value="TreeGrafter"/>
</dbReference>
<keyword evidence="12" id="KW-0325">Glycoprotein</keyword>
<feature type="compositionally biased region" description="Basic and acidic residues" evidence="15">
    <location>
        <begin position="807"/>
        <end position="818"/>
    </location>
</feature>
<dbReference type="Gene3D" id="1.20.120.350">
    <property type="entry name" value="Voltage-gated potassium channels. Chain C"/>
    <property type="match status" value="4"/>
</dbReference>
<feature type="compositionally biased region" description="Basic residues" evidence="15">
    <location>
        <begin position="413"/>
        <end position="427"/>
    </location>
</feature>
<feature type="domain" description="Ion transport" evidence="17">
    <location>
        <begin position="523"/>
        <end position="751"/>
    </location>
</feature>
<feature type="transmembrane region" description="Helical" evidence="16">
    <location>
        <begin position="1029"/>
        <end position="1050"/>
    </location>
</feature>
<feature type="transmembrane region" description="Helical" evidence="16">
    <location>
        <begin position="267"/>
        <end position="289"/>
    </location>
</feature>
<keyword evidence="8" id="KW-0851">Voltage-gated channel</keyword>
<evidence type="ECO:0000256" key="12">
    <source>
        <dbReference type="ARBA" id="ARBA00023180"/>
    </source>
</evidence>
<feature type="transmembrane region" description="Helical" evidence="16">
    <location>
        <begin position="295"/>
        <end position="320"/>
    </location>
</feature>
<feature type="transmembrane region" description="Helical" evidence="16">
    <location>
        <begin position="122"/>
        <end position="146"/>
    </location>
</feature>
<feature type="region of interest" description="Disordered" evidence="15">
    <location>
        <begin position="1788"/>
        <end position="1853"/>
    </location>
</feature>
<name>A0A5C6MUU6_9TELE</name>
<dbReference type="EMBL" id="RHFK02000019">
    <property type="protein sequence ID" value="TWW59032.1"/>
    <property type="molecule type" value="Genomic_DNA"/>
</dbReference>
<evidence type="ECO:0000256" key="5">
    <source>
        <dbReference type="ARBA" id="ARBA00022692"/>
    </source>
</evidence>
<feature type="region of interest" description="Disordered" evidence="15">
    <location>
        <begin position="464"/>
        <end position="493"/>
    </location>
</feature>
<dbReference type="SUPFAM" id="SSF81324">
    <property type="entry name" value="Voltage-gated potassium channels"/>
    <property type="match status" value="4"/>
</dbReference>
<dbReference type="InterPro" id="IPR027359">
    <property type="entry name" value="Volt_channel_dom_sf"/>
</dbReference>
<organism evidence="18 19">
    <name type="scientific">Takifugu flavidus</name>
    <name type="common">sansaifugu</name>
    <dbReference type="NCBI Taxonomy" id="433684"/>
    <lineage>
        <taxon>Eukaryota</taxon>
        <taxon>Metazoa</taxon>
        <taxon>Chordata</taxon>
        <taxon>Craniata</taxon>
        <taxon>Vertebrata</taxon>
        <taxon>Euteleostomi</taxon>
        <taxon>Actinopterygii</taxon>
        <taxon>Neopterygii</taxon>
        <taxon>Teleostei</taxon>
        <taxon>Neoteleostei</taxon>
        <taxon>Acanthomorphata</taxon>
        <taxon>Eupercaria</taxon>
        <taxon>Tetraodontiformes</taxon>
        <taxon>Tetradontoidea</taxon>
        <taxon>Tetraodontidae</taxon>
        <taxon>Takifugu</taxon>
    </lineage>
</organism>
<reference evidence="18 19" key="1">
    <citation type="submission" date="2019-04" db="EMBL/GenBank/DDBJ databases">
        <title>Chromosome genome assembly for Takifugu flavidus.</title>
        <authorList>
            <person name="Xiao S."/>
        </authorList>
    </citation>
    <scope>NUCLEOTIDE SEQUENCE [LARGE SCALE GENOMIC DNA]</scope>
    <source>
        <strain evidence="18">HTHZ2018</strain>
        <tissue evidence="18">Muscle</tissue>
    </source>
</reference>
<proteinExistence type="predicted"/>
<feature type="compositionally biased region" description="Basic residues" evidence="15">
    <location>
        <begin position="1272"/>
        <end position="1281"/>
    </location>
</feature>
<keyword evidence="6" id="KW-0677">Repeat</keyword>
<keyword evidence="9 16" id="KW-1133">Transmembrane helix</keyword>
<evidence type="ECO:0000256" key="13">
    <source>
        <dbReference type="ARBA" id="ARBA00023303"/>
    </source>
</evidence>
<evidence type="ECO:0000256" key="7">
    <source>
        <dbReference type="ARBA" id="ARBA00022837"/>
    </source>
</evidence>
<dbReference type="PRINTS" id="PR01629">
    <property type="entry name" value="TVDCCALPHA1"/>
</dbReference>
<evidence type="ECO:0000313" key="19">
    <source>
        <dbReference type="Proteomes" id="UP000324091"/>
    </source>
</evidence>
<feature type="compositionally biased region" description="Basic and acidic residues" evidence="15">
    <location>
        <begin position="758"/>
        <end position="775"/>
    </location>
</feature>
<dbReference type="GO" id="GO:0005891">
    <property type="term" value="C:voltage-gated calcium channel complex"/>
    <property type="evidence" value="ECO:0007669"/>
    <property type="project" value="InterPro"/>
</dbReference>
<dbReference type="FunFam" id="1.20.120.350:FF:000007">
    <property type="entry name" value="Voltage-dependent T-type calcium channel subunit alpha"/>
    <property type="match status" value="1"/>
</dbReference>
<dbReference type="GO" id="GO:0005248">
    <property type="term" value="F:voltage-gated sodium channel activity"/>
    <property type="evidence" value="ECO:0007669"/>
    <property type="project" value="TreeGrafter"/>
</dbReference>
<dbReference type="InterPro" id="IPR005445">
    <property type="entry name" value="VDCC_T_a1"/>
</dbReference>
<feature type="region of interest" description="Disordered" evidence="15">
    <location>
        <begin position="798"/>
        <end position="819"/>
    </location>
</feature>
<evidence type="ECO:0000256" key="10">
    <source>
        <dbReference type="ARBA" id="ARBA00023065"/>
    </source>
</evidence>
<keyword evidence="5 16" id="KW-0812">Transmembrane</keyword>
<evidence type="ECO:0000256" key="2">
    <source>
        <dbReference type="ARBA" id="ARBA00022448"/>
    </source>
</evidence>
<feature type="transmembrane region" description="Helical" evidence="16">
    <location>
        <begin position="1305"/>
        <end position="1322"/>
    </location>
</feature>
<dbReference type="FunFam" id="1.10.287.70:FF:000053">
    <property type="entry name" value="Voltage-dependent T-type calcium channel subunit alpha"/>
    <property type="match status" value="1"/>
</dbReference>
<feature type="compositionally biased region" description="Acidic residues" evidence="15">
    <location>
        <begin position="466"/>
        <end position="478"/>
    </location>
</feature>
<gene>
    <name evidence="18" type="ORF">D4764_06G0005620</name>
</gene>
<evidence type="ECO:0000256" key="11">
    <source>
        <dbReference type="ARBA" id="ARBA00023136"/>
    </source>
</evidence>
<dbReference type="FunFam" id="1.10.287.70:FF:000018">
    <property type="entry name" value="Voltage-dependent T-type calcium channel subunit alpha"/>
    <property type="match status" value="1"/>
</dbReference>
<feature type="compositionally biased region" description="Basic and acidic residues" evidence="15">
    <location>
        <begin position="1260"/>
        <end position="1271"/>
    </location>
</feature>
<evidence type="ECO:0000256" key="6">
    <source>
        <dbReference type="ARBA" id="ARBA00022737"/>
    </source>
</evidence>
<dbReference type="GO" id="GO:0086010">
    <property type="term" value="P:membrane depolarization during action potential"/>
    <property type="evidence" value="ECO:0007669"/>
    <property type="project" value="TreeGrafter"/>
</dbReference>
<evidence type="ECO:0000313" key="18">
    <source>
        <dbReference type="EMBL" id="TWW59032.1"/>
    </source>
</evidence>
<feature type="transmembrane region" description="Helical" evidence="16">
    <location>
        <begin position="1225"/>
        <end position="1249"/>
    </location>
</feature>
<comment type="subcellular location">
    <subcellularLocation>
        <location evidence="1">Membrane</location>
        <topology evidence="1">Multi-pass membrane protein</topology>
    </subcellularLocation>
</comment>
<keyword evidence="10" id="KW-0406">Ion transport</keyword>
<keyword evidence="2" id="KW-0813">Transport</keyword>
<feature type="region of interest" description="Disordered" evidence="15">
    <location>
        <begin position="388"/>
        <end position="430"/>
    </location>
</feature>
<feature type="transmembrane region" description="Helical" evidence="16">
    <location>
        <begin position="34"/>
        <end position="54"/>
    </location>
</feature>
<feature type="transmembrane region" description="Helical" evidence="16">
    <location>
        <begin position="1342"/>
        <end position="1361"/>
    </location>
</feature>
<keyword evidence="4" id="KW-0107">Calcium channel</keyword>
<dbReference type="InterPro" id="IPR005821">
    <property type="entry name" value="Ion_trans_dom"/>
</dbReference>
<feature type="transmembrane region" description="Helical" evidence="16">
    <location>
        <begin position="1062"/>
        <end position="1086"/>
    </location>
</feature>
<protein>
    <submittedName>
        <fullName evidence="18">Voltage-dependent T-type calcium channel subunit alpha-1I</fullName>
    </submittedName>
</protein>
<evidence type="ECO:0000256" key="4">
    <source>
        <dbReference type="ARBA" id="ARBA00022673"/>
    </source>
</evidence>
<dbReference type="GO" id="GO:0045956">
    <property type="term" value="P:positive regulation of calcium ion-dependent exocytosis"/>
    <property type="evidence" value="ECO:0007669"/>
    <property type="project" value="TreeGrafter"/>
</dbReference>
<evidence type="ECO:0000259" key="17">
    <source>
        <dbReference type="Pfam" id="PF00520"/>
    </source>
</evidence>
<dbReference type="PANTHER" id="PTHR10037">
    <property type="entry name" value="VOLTAGE-GATED CATION CHANNEL CALCIUM AND SODIUM"/>
    <property type="match status" value="1"/>
</dbReference>
<feature type="transmembrane region" description="Helical" evidence="16">
    <location>
        <begin position="1531"/>
        <end position="1552"/>
    </location>
</feature>
<keyword evidence="7" id="KW-0106">Calcium</keyword>
<feature type="domain" description="Ion transport" evidence="17">
    <location>
        <begin position="989"/>
        <end position="1259"/>
    </location>
</feature>
<feature type="transmembrane region" description="Helical" evidence="16">
    <location>
        <begin position="991"/>
        <end position="1009"/>
    </location>
</feature>
<evidence type="ECO:0000256" key="3">
    <source>
        <dbReference type="ARBA" id="ARBA00022568"/>
    </source>
</evidence>